<dbReference type="HOGENOM" id="CLU_019216_1_0_11"/>
<dbReference type="Gene3D" id="1.50.10.10">
    <property type="match status" value="1"/>
</dbReference>
<evidence type="ECO:0000313" key="4">
    <source>
        <dbReference type="EMBL" id="EFM42114.1"/>
    </source>
</evidence>
<evidence type="ECO:0000313" key="5">
    <source>
        <dbReference type="Proteomes" id="UP000003323"/>
    </source>
</evidence>
<proteinExistence type="predicted"/>
<dbReference type="InterPro" id="IPR012341">
    <property type="entry name" value="6hp_glycosidase-like_sf"/>
</dbReference>
<comment type="caution">
    <text evidence="4">The sequence shown here is derived from an EMBL/GenBank/DDBJ whole genome shotgun (WGS) entry which is preliminary data.</text>
</comment>
<reference evidence="4 5" key="1">
    <citation type="submission" date="2010-08" db="EMBL/GenBank/DDBJ databases">
        <authorList>
            <person name="Muzny D."/>
            <person name="Qin X."/>
            <person name="Deng J."/>
            <person name="Jiang H."/>
            <person name="Liu Y."/>
            <person name="Qu J."/>
            <person name="Song X.-Z."/>
            <person name="Zhang L."/>
            <person name="Thornton R."/>
            <person name="Coyle M."/>
            <person name="Francisco L."/>
            <person name="Jackson L."/>
            <person name="Javaid M."/>
            <person name="Korchina V."/>
            <person name="Kovar C."/>
            <person name="Mata R."/>
            <person name="Mathew T."/>
            <person name="Ngo R."/>
            <person name="Nguyen L."/>
            <person name="Nguyen N."/>
            <person name="Okwuonu G."/>
            <person name="Ongeri F."/>
            <person name="Pham C."/>
            <person name="Simmons D."/>
            <person name="Wilczek-Boney K."/>
            <person name="Hale W."/>
            <person name="Jakkamsetti A."/>
            <person name="Pham P."/>
            <person name="Ruth R."/>
            <person name="San Lucas F."/>
            <person name="Warren J."/>
            <person name="Zhang J."/>
            <person name="Zhao Z."/>
            <person name="Zhou C."/>
            <person name="Zhu D."/>
            <person name="Lee S."/>
            <person name="Bess C."/>
            <person name="Blankenburg K."/>
            <person name="Forbes L."/>
            <person name="Fu Q."/>
            <person name="Gubbala S."/>
            <person name="Hirani K."/>
            <person name="Jayaseelan J.C."/>
            <person name="Lara F."/>
            <person name="Munidasa M."/>
            <person name="Palculict T."/>
            <person name="Patil S."/>
            <person name="Pu L.-L."/>
            <person name="Saada N."/>
            <person name="Tang L."/>
            <person name="Weissenberger G."/>
            <person name="Zhu Y."/>
            <person name="Hemphill L."/>
            <person name="Shang Y."/>
            <person name="Youmans B."/>
            <person name="Ayvaz T."/>
            <person name="Ross M."/>
            <person name="Santibanez J."/>
            <person name="Aqrawi P."/>
            <person name="Gross S."/>
            <person name="Joshi V."/>
            <person name="Fowler G."/>
            <person name="Nazareth L."/>
            <person name="Reid J."/>
            <person name="Worley K."/>
            <person name="Petrosino J."/>
            <person name="Highlander S."/>
            <person name="Gibbs R."/>
        </authorList>
    </citation>
    <scope>NUCLEOTIDE SEQUENCE [LARGE SCALE GENOMIC DNA]</scope>
    <source>
        <strain evidence="4 5">ATCC 27679</strain>
    </source>
</reference>
<dbReference type="Proteomes" id="UP000003323">
    <property type="component" value="Unassembled WGS sequence"/>
</dbReference>
<name>E0Q640_9BIFI</name>
<feature type="compositionally biased region" description="Polar residues" evidence="1">
    <location>
        <begin position="150"/>
        <end position="167"/>
    </location>
</feature>
<protein>
    <submittedName>
        <fullName evidence="4">Amylo-alpha-1,6-glucosidase</fullName>
    </submittedName>
</protein>
<organism evidence="4 5">
    <name type="scientific">Bifidobacterium dentium ATCC 27679</name>
    <dbReference type="NCBI Taxonomy" id="871562"/>
    <lineage>
        <taxon>Bacteria</taxon>
        <taxon>Bacillati</taxon>
        <taxon>Actinomycetota</taxon>
        <taxon>Actinomycetes</taxon>
        <taxon>Bifidobacteriales</taxon>
        <taxon>Bifidobacteriaceae</taxon>
        <taxon>Bifidobacterium</taxon>
    </lineage>
</organism>
<dbReference type="Pfam" id="PF14742">
    <property type="entry name" value="GDE_N_bis"/>
    <property type="match status" value="1"/>
</dbReference>
<accession>E0Q640</accession>
<dbReference type="GO" id="GO:0005975">
    <property type="term" value="P:carbohydrate metabolic process"/>
    <property type="evidence" value="ECO:0007669"/>
    <property type="project" value="InterPro"/>
</dbReference>
<feature type="domain" description="Putative glycogen debranching enzyme N-terminal" evidence="2">
    <location>
        <begin position="21"/>
        <end position="213"/>
    </location>
</feature>
<dbReference type="InterPro" id="IPR032856">
    <property type="entry name" value="GDE_N_bis"/>
</dbReference>
<gene>
    <name evidence="4" type="ORF">HMPREF0168_0597</name>
</gene>
<feature type="domain" description="Mannosylglycerate hydrolase MGH1-like glycoside hydrolase" evidence="3">
    <location>
        <begin position="373"/>
        <end position="601"/>
    </location>
</feature>
<evidence type="ECO:0000259" key="2">
    <source>
        <dbReference type="Pfam" id="PF14742"/>
    </source>
</evidence>
<feature type="region of interest" description="Disordered" evidence="1">
    <location>
        <begin position="146"/>
        <end position="167"/>
    </location>
</feature>
<sequence>MATLNDGYPRQPWMHDMNVLVYAPAQLWADRDGKINGSSTHAGSPSIAGFYVGDTRIISDINLDVNGEEPVRVAWNQTEKGRGLSSCIVRNIAGPTVDPCICCEEERVVSPDGLAITVTFLNSNADDIQIDCSMMFRIDMSNMQEIKGGSPSSSKAEGRVSVSSDGTDSFEASCNPVAIKVHAPHAAIRITGTDATVAWNLVVPARGEARVSIKAHIETSNMVVASAETECPWKNIHLTASDTRVQRWVKQSLLDLDALRMGIPGHPDNEFLAAGAPWFFTLFGRDSLWAARFMLPLTTRTAMGTLRTLARFQATERDETTNADPGKIMHELRAEPLVSTGAFSPDGMSLPPLYYGTIDATPLWITLLAKALEWGAPDDQVENLLPNLQAALAWLRDYGDCDGDGFLEYLDRSGQGLSNQGWKDSGDSIRWHDGRIAHGPIALCEVQGYAYQAAMLGADVLDHFHAEGSDEWRDWAARLKTRFNETFWVHDENGRYPAVALDADKLPVDSLTSNIGHLLGTGILDKQGVYDVVTRLSDAEMLSRYGIRTMSSKDNGFWPQSYHCGSIWAHDSAIVMLGMYEEGYVDEALRIAEGLVNAAESFGYQIPELYSGESFEGGPSPYPAACHPQAWSASSSVAVVSILLGIKPDGTISPADSPLALGLSLER</sequence>
<dbReference type="AlphaFoldDB" id="E0Q640"/>
<dbReference type="SUPFAM" id="SSF48208">
    <property type="entry name" value="Six-hairpin glycosidases"/>
    <property type="match status" value="1"/>
</dbReference>
<dbReference type="InterPro" id="IPR054491">
    <property type="entry name" value="MGH1-like_GH"/>
</dbReference>
<evidence type="ECO:0000256" key="1">
    <source>
        <dbReference type="SAM" id="MobiDB-lite"/>
    </source>
</evidence>
<evidence type="ECO:0000259" key="3">
    <source>
        <dbReference type="Pfam" id="PF22422"/>
    </source>
</evidence>
<dbReference type="InterPro" id="IPR008928">
    <property type="entry name" value="6-hairpin_glycosidase_sf"/>
</dbReference>
<dbReference type="RefSeq" id="WP_003841632.1">
    <property type="nucleotide sequence ID" value="NZ_GL405225.1"/>
</dbReference>
<dbReference type="EMBL" id="AEEQ01000007">
    <property type="protein sequence ID" value="EFM42114.1"/>
    <property type="molecule type" value="Genomic_DNA"/>
</dbReference>
<dbReference type="Pfam" id="PF22422">
    <property type="entry name" value="MGH1-like_GH"/>
    <property type="match status" value="1"/>
</dbReference>